<dbReference type="GO" id="GO:0043565">
    <property type="term" value="F:sequence-specific DNA binding"/>
    <property type="evidence" value="ECO:0007669"/>
    <property type="project" value="UniProtKB-UniRule"/>
</dbReference>
<dbReference type="OrthoDB" id="7331812at2759"/>
<evidence type="ECO:0000256" key="9">
    <source>
        <dbReference type="ARBA" id="ARBA00023163"/>
    </source>
</evidence>
<dbReference type="GO" id="GO:0003700">
    <property type="term" value="F:DNA-binding transcription factor activity"/>
    <property type="evidence" value="ECO:0007669"/>
    <property type="project" value="UniProtKB-UniRule"/>
</dbReference>
<gene>
    <name evidence="16" type="ORF">F7725_028286</name>
</gene>
<dbReference type="Proteomes" id="UP000518266">
    <property type="component" value="Unassembled WGS sequence"/>
</dbReference>
<proteinExistence type="inferred from homology"/>
<protein>
    <recommendedName>
        <fullName evidence="13">THAP domain-containing protein 1</fullName>
    </recommendedName>
</protein>
<dbReference type="PANTHER" id="PTHR46600:SF1">
    <property type="entry name" value="THAP DOMAIN-CONTAINING PROTEIN 1"/>
    <property type="match status" value="1"/>
</dbReference>
<evidence type="ECO:0000256" key="12">
    <source>
        <dbReference type="PROSITE-ProRule" id="PRU00309"/>
    </source>
</evidence>
<keyword evidence="7 13" id="KW-0175">Coiled coil</keyword>
<comment type="function">
    <text evidence="13">DNA-binding transcription regulator that regulates endothelial cell proliferation and G1/S cell-cycle progression. Specifically binds the 5'-[AT]NTNN[GT]GGCA[AGT]-3' core DNA sequence and acts by modulating expression of pRB-E2F cell-cycle target genes.</text>
</comment>
<evidence type="ECO:0000256" key="10">
    <source>
        <dbReference type="ARBA" id="ARBA00023242"/>
    </source>
</evidence>
<name>A0A7J5XHN9_DISMA</name>
<evidence type="ECO:0000256" key="1">
    <source>
        <dbReference type="ARBA" id="ARBA00004642"/>
    </source>
</evidence>
<evidence type="ECO:0000256" key="5">
    <source>
        <dbReference type="ARBA" id="ARBA00022833"/>
    </source>
</evidence>
<dbReference type="SUPFAM" id="SSF57716">
    <property type="entry name" value="Glucocorticoid receptor-like (DNA-binding domain)"/>
    <property type="match status" value="1"/>
</dbReference>
<keyword evidence="10 13" id="KW-0539">Nucleus</keyword>
<keyword evidence="9 13" id="KW-0804">Transcription</keyword>
<feature type="coiled-coil region" evidence="14">
    <location>
        <begin position="142"/>
        <end position="169"/>
    </location>
</feature>
<dbReference type="EMBL" id="JAAKFY010000025">
    <property type="protein sequence ID" value="KAF3835728.1"/>
    <property type="molecule type" value="Genomic_DNA"/>
</dbReference>
<reference evidence="16 17" key="1">
    <citation type="submission" date="2020-03" db="EMBL/GenBank/DDBJ databases">
        <title>Dissostichus mawsoni Genome sequencing and assembly.</title>
        <authorList>
            <person name="Park H."/>
        </authorList>
    </citation>
    <scope>NUCLEOTIDE SEQUENCE [LARGE SCALE GENOMIC DNA]</scope>
    <source>
        <strain evidence="16">DM0001</strain>
        <tissue evidence="16">Muscle</tissue>
    </source>
</reference>
<evidence type="ECO:0000256" key="11">
    <source>
        <dbReference type="ARBA" id="ARBA00023306"/>
    </source>
</evidence>
<evidence type="ECO:0000259" key="15">
    <source>
        <dbReference type="PROSITE" id="PS50950"/>
    </source>
</evidence>
<comment type="similarity">
    <text evidence="2 13">Belongs to the THAP1 family.</text>
</comment>
<dbReference type="PANTHER" id="PTHR46600">
    <property type="entry name" value="THAP DOMAIN-CONTAINING"/>
    <property type="match status" value="1"/>
</dbReference>
<organism evidence="16 17">
    <name type="scientific">Dissostichus mawsoni</name>
    <name type="common">Antarctic cod</name>
    <dbReference type="NCBI Taxonomy" id="36200"/>
    <lineage>
        <taxon>Eukaryota</taxon>
        <taxon>Metazoa</taxon>
        <taxon>Chordata</taxon>
        <taxon>Craniata</taxon>
        <taxon>Vertebrata</taxon>
        <taxon>Euteleostomi</taxon>
        <taxon>Actinopterygii</taxon>
        <taxon>Neopterygii</taxon>
        <taxon>Teleostei</taxon>
        <taxon>Neoteleostei</taxon>
        <taxon>Acanthomorphata</taxon>
        <taxon>Eupercaria</taxon>
        <taxon>Perciformes</taxon>
        <taxon>Notothenioidei</taxon>
        <taxon>Nototheniidae</taxon>
        <taxon>Dissostichus</taxon>
    </lineage>
</organism>
<evidence type="ECO:0000256" key="7">
    <source>
        <dbReference type="ARBA" id="ARBA00023054"/>
    </source>
</evidence>
<dbReference type="GO" id="GO:0008270">
    <property type="term" value="F:zinc ion binding"/>
    <property type="evidence" value="ECO:0007669"/>
    <property type="project" value="UniProtKB-KW"/>
</dbReference>
<accession>A0A7J5XHN9</accession>
<feature type="domain" description="THAP-type" evidence="15">
    <location>
        <begin position="1"/>
        <end position="86"/>
    </location>
</feature>
<evidence type="ECO:0000256" key="14">
    <source>
        <dbReference type="SAM" id="Coils"/>
    </source>
</evidence>
<comment type="subcellular location">
    <subcellularLocation>
        <location evidence="1 13">Nucleus</location>
        <location evidence="1 13">Nucleoplasm</location>
    </subcellularLocation>
</comment>
<keyword evidence="3" id="KW-0479">Metal-binding</keyword>
<dbReference type="Pfam" id="PF05485">
    <property type="entry name" value="THAP"/>
    <property type="match status" value="1"/>
</dbReference>
<dbReference type="GO" id="GO:0001935">
    <property type="term" value="P:endothelial cell proliferation"/>
    <property type="evidence" value="ECO:0007669"/>
    <property type="project" value="UniProtKB-UniRule"/>
</dbReference>
<comment type="caution">
    <text evidence="16">The sequence shown here is derived from an EMBL/GenBank/DDBJ whole genome shotgun (WGS) entry which is preliminary data.</text>
</comment>
<dbReference type="AlphaFoldDB" id="A0A7J5XHN9"/>
<dbReference type="GO" id="GO:0005654">
    <property type="term" value="C:nucleoplasm"/>
    <property type="evidence" value="ECO:0007669"/>
    <property type="project" value="UniProtKB-SubCell"/>
</dbReference>
<evidence type="ECO:0000256" key="13">
    <source>
        <dbReference type="RuleBase" id="RU369073"/>
    </source>
</evidence>
<evidence type="ECO:0000313" key="17">
    <source>
        <dbReference type="Proteomes" id="UP000518266"/>
    </source>
</evidence>
<dbReference type="InterPro" id="IPR026516">
    <property type="entry name" value="THAP1/10"/>
</dbReference>
<keyword evidence="6 13" id="KW-0805">Transcription regulation</keyword>
<keyword evidence="5" id="KW-0862">Zinc</keyword>
<evidence type="ECO:0000313" key="16">
    <source>
        <dbReference type="EMBL" id="KAF3835728.1"/>
    </source>
</evidence>
<keyword evidence="4 12" id="KW-0863">Zinc-finger</keyword>
<dbReference type="InterPro" id="IPR006612">
    <property type="entry name" value="THAP_Znf"/>
</dbReference>
<evidence type="ECO:0000256" key="6">
    <source>
        <dbReference type="ARBA" id="ARBA00023015"/>
    </source>
</evidence>
<dbReference type="PROSITE" id="PS50950">
    <property type="entry name" value="ZF_THAP"/>
    <property type="match status" value="1"/>
</dbReference>
<keyword evidence="11 13" id="KW-0131">Cell cycle</keyword>
<evidence type="ECO:0000256" key="2">
    <source>
        <dbReference type="ARBA" id="ARBA00006177"/>
    </source>
</evidence>
<keyword evidence="17" id="KW-1185">Reference proteome</keyword>
<evidence type="ECO:0000256" key="3">
    <source>
        <dbReference type="ARBA" id="ARBA00022723"/>
    </source>
</evidence>
<evidence type="ECO:0000256" key="4">
    <source>
        <dbReference type="ARBA" id="ARBA00022771"/>
    </source>
</evidence>
<evidence type="ECO:0000256" key="8">
    <source>
        <dbReference type="ARBA" id="ARBA00023125"/>
    </source>
</evidence>
<sequence length="189" mass="21387">MPGICCAVGCDNSRQRNPGLQFVSIPKDLDRRNKWLAAIRRDHWQPTSNSRLKKNDNPMSPDYIPSLFAHTSAGQRQRSIYATSRFEHTQQMKRKRTETLVPDSDHETVAPSSTIEQVECVKDDHSYSQAILSSGIVEPCSNAACQATVKALTNECARLRAEVNCLKDKVNVLSFNEEAFKGNDEWYRN</sequence>
<keyword evidence="8 12" id="KW-0238">DNA-binding</keyword>